<evidence type="ECO:0000256" key="1">
    <source>
        <dbReference type="SAM" id="Coils"/>
    </source>
</evidence>
<dbReference type="KEGG" id="aten:116304147"/>
<feature type="compositionally biased region" description="Low complexity" evidence="2">
    <location>
        <begin position="459"/>
        <end position="481"/>
    </location>
</feature>
<feature type="compositionally biased region" description="Basic and acidic residues" evidence="2">
    <location>
        <begin position="351"/>
        <end position="372"/>
    </location>
</feature>
<feature type="compositionally biased region" description="Polar residues" evidence="2">
    <location>
        <begin position="648"/>
        <end position="665"/>
    </location>
</feature>
<feature type="region of interest" description="Disordered" evidence="2">
    <location>
        <begin position="298"/>
        <end position="329"/>
    </location>
</feature>
<feature type="region of interest" description="Disordered" evidence="2">
    <location>
        <begin position="457"/>
        <end position="591"/>
    </location>
</feature>
<reference evidence="4" key="1">
    <citation type="submission" date="2025-08" db="UniProtKB">
        <authorList>
            <consortium name="RefSeq"/>
        </authorList>
    </citation>
    <scope>IDENTIFICATION</scope>
    <source>
        <tissue evidence="4">Tentacle</tissue>
    </source>
</reference>
<feature type="coiled-coil region" evidence="1">
    <location>
        <begin position="55"/>
        <end position="89"/>
    </location>
</feature>
<feature type="compositionally biased region" description="Polar residues" evidence="2">
    <location>
        <begin position="693"/>
        <end position="708"/>
    </location>
</feature>
<keyword evidence="3" id="KW-1185">Reference proteome</keyword>
<feature type="region of interest" description="Disordered" evidence="2">
    <location>
        <begin position="1"/>
        <end position="38"/>
    </location>
</feature>
<dbReference type="RefSeq" id="XP_031569675.1">
    <property type="nucleotide sequence ID" value="XM_031713815.1"/>
</dbReference>
<name>A0A6P8ITX8_ACTTE</name>
<gene>
    <name evidence="4" type="primary">LOC116304147</name>
</gene>
<feature type="compositionally biased region" description="Polar residues" evidence="2">
    <location>
        <begin position="626"/>
        <end position="637"/>
    </location>
</feature>
<feature type="region of interest" description="Disordered" evidence="2">
    <location>
        <begin position="239"/>
        <end position="277"/>
    </location>
</feature>
<feature type="compositionally biased region" description="Low complexity" evidence="2">
    <location>
        <begin position="305"/>
        <end position="322"/>
    </location>
</feature>
<feature type="region of interest" description="Disordered" evidence="2">
    <location>
        <begin position="397"/>
        <end position="443"/>
    </location>
</feature>
<feature type="compositionally biased region" description="Low complexity" evidence="2">
    <location>
        <begin position="261"/>
        <end position="277"/>
    </location>
</feature>
<protein>
    <submittedName>
        <fullName evidence="4">Flocculation protein FLO11-like</fullName>
    </submittedName>
</protein>
<proteinExistence type="predicted"/>
<accession>A0A6P8ITX8</accession>
<dbReference type="OrthoDB" id="5982634at2759"/>
<feature type="region of interest" description="Disordered" evidence="2">
    <location>
        <begin position="626"/>
        <end position="669"/>
    </location>
</feature>
<organism evidence="3 4">
    <name type="scientific">Actinia tenebrosa</name>
    <name type="common">Australian red waratah sea anemone</name>
    <dbReference type="NCBI Taxonomy" id="6105"/>
    <lineage>
        <taxon>Eukaryota</taxon>
        <taxon>Metazoa</taxon>
        <taxon>Cnidaria</taxon>
        <taxon>Anthozoa</taxon>
        <taxon>Hexacorallia</taxon>
        <taxon>Actiniaria</taxon>
        <taxon>Actiniidae</taxon>
        <taxon>Actinia</taxon>
    </lineage>
</organism>
<feature type="compositionally biased region" description="Basic and acidic residues" evidence="2">
    <location>
        <begin position="513"/>
        <end position="522"/>
    </location>
</feature>
<dbReference type="InParanoid" id="A0A6P8ITX8"/>
<feature type="region of interest" description="Disordered" evidence="2">
    <location>
        <begin position="757"/>
        <end position="802"/>
    </location>
</feature>
<feature type="compositionally biased region" description="Basic and acidic residues" evidence="2">
    <location>
        <begin position="410"/>
        <end position="432"/>
    </location>
</feature>
<feature type="compositionally biased region" description="Basic and acidic residues" evidence="2">
    <location>
        <begin position="483"/>
        <end position="493"/>
    </location>
</feature>
<dbReference type="AlphaFoldDB" id="A0A6P8ITX8"/>
<evidence type="ECO:0000256" key="2">
    <source>
        <dbReference type="SAM" id="MobiDB-lite"/>
    </source>
</evidence>
<feature type="compositionally biased region" description="Polar residues" evidence="2">
    <location>
        <begin position="1"/>
        <end position="35"/>
    </location>
</feature>
<evidence type="ECO:0000313" key="3">
    <source>
        <dbReference type="Proteomes" id="UP000515163"/>
    </source>
</evidence>
<sequence length="802" mass="86072">MSTAKTTETDSASTGGNNSKASSTSETTVNDTSSSDGKDLLHSLKGHVSFAKQCLGLLQNQMKHAMDTLDILQDQVTKAQSTIDKIERKENKKSISEKGNSVDYIASIDDGTQREVQLHGHHMIVIDSNGQPLYSIDKPGTSYSIPPQHQGGACLCSACTNGGQPVFRSGQDHGCTDKGQQIITIHPGQAVYPIDDKQVASLMGSCKDENDEANVESKAGYSNDGYDCQKKRRCSCPTYVETSPRSEDDENRPESPHGNCSNAGSNATTNAISNSSKSTSPIATQLLQVIDVLQNAGDDERIDSETSSSFTRSLRSSSTSSSMPFTGPVPHPVYTASGTGILAAAGRKTRKQDMSPIKKENQAGRDAERELPELMKVPPPVLAATLEPDFLVVPGNSYFADSPPSTGTPTREKEKWTSSRDDKSSYERRNSKDSQLSGYETASTSLADVKKELVETMRSSSVSSMASEGSSRSPSESSISEKCATRGLDESKDANPLGDKIVRISRRSSQESTVRDKQKDHSAVYSPTTLHKHPDGDSGSLDSEVTGSSSTRRARPSLLNSLVTDAESPNIQSSPISPKRSSTRALKATPLNSQVTMTELNEMRRSQSLEYTSNPGIVRISHATPMTSAVQSNQSKTDTPRLAPTASPAHSNDKITSSRNSCVHNSESKSSDLSLVTTYSVAQIGNDEANPPLSCTSPTKRPNILSRTRQGKKDIPQGIVVLVPTIEDARQLIKSTGGSQANTPVLVPRNVLNQFSANGEAPKSSVDKHVTSALPGKRPHNQDNSASHSGPKRRHNEPMVID</sequence>
<evidence type="ECO:0000313" key="4">
    <source>
        <dbReference type="RefSeq" id="XP_031569675.1"/>
    </source>
</evidence>
<feature type="compositionally biased region" description="Polar residues" evidence="2">
    <location>
        <begin position="540"/>
        <end position="551"/>
    </location>
</feature>
<keyword evidence="1" id="KW-0175">Coiled coil</keyword>
<feature type="region of interest" description="Disordered" evidence="2">
    <location>
        <begin position="685"/>
        <end position="711"/>
    </location>
</feature>
<dbReference type="Proteomes" id="UP000515163">
    <property type="component" value="Unplaced"/>
</dbReference>
<feature type="region of interest" description="Disordered" evidence="2">
    <location>
        <begin position="346"/>
        <end position="372"/>
    </location>
</feature>
<dbReference type="GeneID" id="116304147"/>
<feature type="compositionally biased region" description="Polar residues" evidence="2">
    <location>
        <begin position="558"/>
        <end position="591"/>
    </location>
</feature>
<feature type="compositionally biased region" description="Polar residues" evidence="2">
    <location>
        <begin position="433"/>
        <end position="443"/>
    </location>
</feature>